<evidence type="ECO:0000256" key="5">
    <source>
        <dbReference type="ARBA" id="ARBA00022741"/>
    </source>
</evidence>
<feature type="domain" description="ABC transporter" evidence="8">
    <location>
        <begin position="7"/>
        <end position="258"/>
    </location>
</feature>
<evidence type="ECO:0000313" key="9">
    <source>
        <dbReference type="EMBL" id="KGR78070.1"/>
    </source>
</evidence>
<accession>A0A0A3I3I4</accession>
<dbReference type="InterPro" id="IPR003439">
    <property type="entry name" value="ABC_transporter-like_ATP-bd"/>
</dbReference>
<organism evidence="9 10">
    <name type="scientific">Ureibacillus manganicus DSM 26584</name>
    <dbReference type="NCBI Taxonomy" id="1384049"/>
    <lineage>
        <taxon>Bacteria</taxon>
        <taxon>Bacillati</taxon>
        <taxon>Bacillota</taxon>
        <taxon>Bacilli</taxon>
        <taxon>Bacillales</taxon>
        <taxon>Caryophanaceae</taxon>
        <taxon>Ureibacillus</taxon>
    </lineage>
</organism>
<dbReference type="CDD" id="cd03257">
    <property type="entry name" value="ABC_NikE_OppD_transporters"/>
    <property type="match status" value="1"/>
</dbReference>
<keyword evidence="6 9" id="KW-0067">ATP-binding</keyword>
<dbReference type="SUPFAM" id="SSF52540">
    <property type="entry name" value="P-loop containing nucleoside triphosphate hydrolases"/>
    <property type="match status" value="1"/>
</dbReference>
<keyword evidence="5" id="KW-0547">Nucleotide-binding</keyword>
<dbReference type="InterPro" id="IPR013563">
    <property type="entry name" value="Oligopep_ABC_C"/>
</dbReference>
<dbReference type="GO" id="GO:0005524">
    <property type="term" value="F:ATP binding"/>
    <property type="evidence" value="ECO:0007669"/>
    <property type="project" value="UniProtKB-KW"/>
</dbReference>
<dbReference type="RefSeq" id="WP_036187322.1">
    <property type="nucleotide sequence ID" value="NZ_AVDA01000014.1"/>
</dbReference>
<gene>
    <name evidence="9" type="ORF">CD29_13030</name>
</gene>
<sequence>MENDILLEVKNLCTYFSTEKGKLRAVDHISFSVKEKEIVGIVGESGCGKSVTAESIMRLLDEKNLVSYEGEILYKGNNLLSLKKNEMQEVRGKEIAMIFQDPMTSLNPVYTIGNQIVEGILTHQKISKKEAKQKAIDLLRFTEIPSPEKRFDQYPHELSGGMRQRVMIALALACNPKLLIADEPTTALDVTTQSQILDLLNKLKDELNMSTIMITHDLGVVAELCSRVIVMYLGQIIEIANVEDIFDSAQHPYTEGLLNSIPHIDGDRSKKLNVIQGTVPTLDKVPVGCNFAGRCQYATDKCREVEPELKEVMDNHFVKCWNYELIRKTNKEENEIATPY</sequence>
<dbReference type="NCBIfam" id="TIGR01727">
    <property type="entry name" value="oligo_HPY"/>
    <property type="match status" value="1"/>
</dbReference>
<keyword evidence="10" id="KW-1185">Reference proteome</keyword>
<dbReference type="InterPro" id="IPR017871">
    <property type="entry name" value="ABC_transporter-like_CS"/>
</dbReference>
<dbReference type="InterPro" id="IPR027417">
    <property type="entry name" value="P-loop_NTPase"/>
</dbReference>
<evidence type="ECO:0000256" key="6">
    <source>
        <dbReference type="ARBA" id="ARBA00022840"/>
    </source>
</evidence>
<dbReference type="SMART" id="SM00382">
    <property type="entry name" value="AAA"/>
    <property type="match status" value="1"/>
</dbReference>
<evidence type="ECO:0000313" key="10">
    <source>
        <dbReference type="Proteomes" id="UP000030416"/>
    </source>
</evidence>
<dbReference type="eggNOG" id="COG0444">
    <property type="taxonomic scope" value="Bacteria"/>
</dbReference>
<dbReference type="STRING" id="1384049.CD29_13030"/>
<dbReference type="AlphaFoldDB" id="A0A0A3I3I4"/>
<comment type="subcellular location">
    <subcellularLocation>
        <location evidence="1">Cell membrane</location>
        <topology evidence="1">Peripheral membrane protein</topology>
    </subcellularLocation>
</comment>
<dbReference type="GO" id="GO:0015833">
    <property type="term" value="P:peptide transport"/>
    <property type="evidence" value="ECO:0007669"/>
    <property type="project" value="InterPro"/>
</dbReference>
<dbReference type="InterPro" id="IPR050388">
    <property type="entry name" value="ABC_Ni/Peptide_Import"/>
</dbReference>
<keyword evidence="7" id="KW-0472">Membrane</keyword>
<comment type="caution">
    <text evidence="9">The sequence shown here is derived from an EMBL/GenBank/DDBJ whole genome shotgun (WGS) entry which is preliminary data.</text>
</comment>
<evidence type="ECO:0000256" key="3">
    <source>
        <dbReference type="ARBA" id="ARBA00022448"/>
    </source>
</evidence>
<dbReference type="FunFam" id="3.40.50.300:FF:000016">
    <property type="entry name" value="Oligopeptide ABC transporter ATP-binding component"/>
    <property type="match status" value="1"/>
</dbReference>
<dbReference type="Proteomes" id="UP000030416">
    <property type="component" value="Unassembled WGS sequence"/>
</dbReference>
<dbReference type="PANTHER" id="PTHR43297:SF2">
    <property type="entry name" value="DIPEPTIDE TRANSPORT ATP-BINDING PROTEIN DPPD"/>
    <property type="match status" value="1"/>
</dbReference>
<keyword evidence="3" id="KW-0813">Transport</keyword>
<dbReference type="OrthoDB" id="9802264at2"/>
<protein>
    <submittedName>
        <fullName evidence="9">Peptide ABC transporter ATP-binding protein</fullName>
    </submittedName>
</protein>
<dbReference type="PROSITE" id="PS50893">
    <property type="entry name" value="ABC_TRANSPORTER_2"/>
    <property type="match status" value="1"/>
</dbReference>
<dbReference type="Pfam" id="PF00005">
    <property type="entry name" value="ABC_tran"/>
    <property type="match status" value="1"/>
</dbReference>
<dbReference type="GO" id="GO:0016887">
    <property type="term" value="F:ATP hydrolysis activity"/>
    <property type="evidence" value="ECO:0007669"/>
    <property type="project" value="InterPro"/>
</dbReference>
<keyword evidence="4" id="KW-1003">Cell membrane</keyword>
<dbReference type="Gene3D" id="3.40.50.300">
    <property type="entry name" value="P-loop containing nucleotide triphosphate hydrolases"/>
    <property type="match status" value="1"/>
</dbReference>
<evidence type="ECO:0000256" key="1">
    <source>
        <dbReference type="ARBA" id="ARBA00004202"/>
    </source>
</evidence>
<dbReference type="InterPro" id="IPR003593">
    <property type="entry name" value="AAA+_ATPase"/>
</dbReference>
<dbReference type="PROSITE" id="PS00211">
    <property type="entry name" value="ABC_TRANSPORTER_1"/>
    <property type="match status" value="1"/>
</dbReference>
<name>A0A0A3I3I4_9BACL</name>
<evidence type="ECO:0000256" key="2">
    <source>
        <dbReference type="ARBA" id="ARBA00005417"/>
    </source>
</evidence>
<comment type="similarity">
    <text evidence="2">Belongs to the ABC transporter superfamily.</text>
</comment>
<dbReference type="EMBL" id="JPVN01000014">
    <property type="protein sequence ID" value="KGR78070.1"/>
    <property type="molecule type" value="Genomic_DNA"/>
</dbReference>
<evidence type="ECO:0000256" key="4">
    <source>
        <dbReference type="ARBA" id="ARBA00022475"/>
    </source>
</evidence>
<dbReference type="PANTHER" id="PTHR43297">
    <property type="entry name" value="OLIGOPEPTIDE TRANSPORT ATP-BINDING PROTEIN APPD"/>
    <property type="match status" value="1"/>
</dbReference>
<dbReference type="GO" id="GO:0005886">
    <property type="term" value="C:plasma membrane"/>
    <property type="evidence" value="ECO:0007669"/>
    <property type="project" value="UniProtKB-SubCell"/>
</dbReference>
<dbReference type="Pfam" id="PF08352">
    <property type="entry name" value="oligo_HPY"/>
    <property type="match status" value="1"/>
</dbReference>
<evidence type="ECO:0000256" key="7">
    <source>
        <dbReference type="ARBA" id="ARBA00023136"/>
    </source>
</evidence>
<reference evidence="9 10" key="1">
    <citation type="submission" date="2014-02" db="EMBL/GenBank/DDBJ databases">
        <title>Draft genome sequence of Lysinibacillus manganicus DSM 26584T.</title>
        <authorList>
            <person name="Zhang F."/>
            <person name="Wang G."/>
            <person name="Zhang L."/>
        </authorList>
    </citation>
    <scope>NUCLEOTIDE SEQUENCE [LARGE SCALE GENOMIC DNA]</scope>
    <source>
        <strain evidence="9 10">DSM 26584</strain>
    </source>
</reference>
<proteinExistence type="inferred from homology"/>
<evidence type="ECO:0000259" key="8">
    <source>
        <dbReference type="PROSITE" id="PS50893"/>
    </source>
</evidence>